<proteinExistence type="predicted"/>
<sequence length="141" mass="16020">MMVGYVDQLKELDFDMGRGMLVDLILSSLPDSYDRFIKNYLLSDMECSLTELHTILKGVEMTIPNPNQITMLMMERKKNEFSAFGNGKGKARVKGKAIVGGPFADDSQNNVKCFRCGEFGHWMRNYPVHLLELEEYTAIVA</sequence>
<reference evidence="1 2" key="2">
    <citation type="journal article" date="2022" name="Mol. Ecol. Resour.">
        <title>The genomes of chicory, endive, great burdock and yacon provide insights into Asteraceae paleo-polyploidization history and plant inulin production.</title>
        <authorList>
            <person name="Fan W."/>
            <person name="Wang S."/>
            <person name="Wang H."/>
            <person name="Wang A."/>
            <person name="Jiang F."/>
            <person name="Liu H."/>
            <person name="Zhao H."/>
            <person name="Xu D."/>
            <person name="Zhang Y."/>
        </authorList>
    </citation>
    <scope>NUCLEOTIDE SEQUENCE [LARGE SCALE GENOMIC DNA]</scope>
    <source>
        <strain evidence="2">cv. Yunnan</strain>
        <tissue evidence="1">Leaves</tissue>
    </source>
</reference>
<dbReference type="EMBL" id="CM042020">
    <property type="protein sequence ID" value="KAI3821453.1"/>
    <property type="molecule type" value="Genomic_DNA"/>
</dbReference>
<accession>A0ACB9JLT1</accession>
<evidence type="ECO:0000313" key="2">
    <source>
        <dbReference type="Proteomes" id="UP001056120"/>
    </source>
</evidence>
<reference evidence="2" key="1">
    <citation type="journal article" date="2022" name="Mol. Ecol. Resour.">
        <title>The genomes of chicory, endive, great burdock and yacon provide insights into Asteraceae palaeo-polyploidization history and plant inulin production.</title>
        <authorList>
            <person name="Fan W."/>
            <person name="Wang S."/>
            <person name="Wang H."/>
            <person name="Wang A."/>
            <person name="Jiang F."/>
            <person name="Liu H."/>
            <person name="Zhao H."/>
            <person name="Xu D."/>
            <person name="Zhang Y."/>
        </authorList>
    </citation>
    <scope>NUCLEOTIDE SEQUENCE [LARGE SCALE GENOMIC DNA]</scope>
    <source>
        <strain evidence="2">cv. Yunnan</strain>
    </source>
</reference>
<name>A0ACB9JLT1_9ASTR</name>
<gene>
    <name evidence="1" type="ORF">L1987_09021</name>
</gene>
<evidence type="ECO:0000313" key="1">
    <source>
        <dbReference type="EMBL" id="KAI3821453.1"/>
    </source>
</evidence>
<keyword evidence="2" id="KW-1185">Reference proteome</keyword>
<dbReference type="Proteomes" id="UP001056120">
    <property type="component" value="Linkage Group LG03"/>
</dbReference>
<comment type="caution">
    <text evidence="1">The sequence shown here is derived from an EMBL/GenBank/DDBJ whole genome shotgun (WGS) entry which is preliminary data.</text>
</comment>
<organism evidence="1 2">
    <name type="scientific">Smallanthus sonchifolius</name>
    <dbReference type="NCBI Taxonomy" id="185202"/>
    <lineage>
        <taxon>Eukaryota</taxon>
        <taxon>Viridiplantae</taxon>
        <taxon>Streptophyta</taxon>
        <taxon>Embryophyta</taxon>
        <taxon>Tracheophyta</taxon>
        <taxon>Spermatophyta</taxon>
        <taxon>Magnoliopsida</taxon>
        <taxon>eudicotyledons</taxon>
        <taxon>Gunneridae</taxon>
        <taxon>Pentapetalae</taxon>
        <taxon>asterids</taxon>
        <taxon>campanulids</taxon>
        <taxon>Asterales</taxon>
        <taxon>Asteraceae</taxon>
        <taxon>Asteroideae</taxon>
        <taxon>Heliantheae alliance</taxon>
        <taxon>Millerieae</taxon>
        <taxon>Smallanthus</taxon>
    </lineage>
</organism>
<protein>
    <submittedName>
        <fullName evidence="1">Uncharacterized protein</fullName>
    </submittedName>
</protein>